<gene>
    <name evidence="1" type="primary">Ccdc171_3</name>
    <name evidence="1" type="ORF">TACRUB_R10708</name>
</gene>
<organism evidence="1 2">
    <name type="scientific">Tachuris rubrigastra</name>
    <dbReference type="NCBI Taxonomy" id="495162"/>
    <lineage>
        <taxon>Eukaryota</taxon>
        <taxon>Metazoa</taxon>
        <taxon>Chordata</taxon>
        <taxon>Craniata</taxon>
        <taxon>Vertebrata</taxon>
        <taxon>Euteleostomi</taxon>
        <taxon>Archelosauria</taxon>
        <taxon>Archosauria</taxon>
        <taxon>Dinosauria</taxon>
        <taxon>Saurischia</taxon>
        <taxon>Theropoda</taxon>
        <taxon>Coelurosauria</taxon>
        <taxon>Aves</taxon>
        <taxon>Neognathae</taxon>
        <taxon>Neoaves</taxon>
        <taxon>Telluraves</taxon>
        <taxon>Australaves</taxon>
        <taxon>Passeriformes</taxon>
        <taxon>Tyrannidae</taxon>
        <taxon>Tachuris</taxon>
    </lineage>
</organism>
<dbReference type="EMBL" id="VZRD01001101">
    <property type="protein sequence ID" value="NWR40351.1"/>
    <property type="molecule type" value="Genomic_DNA"/>
</dbReference>
<feature type="non-terminal residue" evidence="1">
    <location>
        <position position="1"/>
    </location>
</feature>
<dbReference type="InterPro" id="IPR038820">
    <property type="entry name" value="CCDC171"/>
</dbReference>
<sequence>SQEYQAAAQQNRERMYTLEKNQEKLAHENVSLRNSLTTVQRERSSLLAACALMSGALCPLYSQLCAVTSQKDLLQNQINYYELLNQRIRTMVHSFPAEEENNQDEARQRQRRAKELVYVFRRAVIVVLAANRFRAAAQCSTCLFTWTNGLQGGNRIQVCVGESEGRCNLQFCFTGYRDGADCLKALDWLTSSNLHCAIISSLSELQDVLSKPDPSSWLSGNSLINAARNSFSKLMDKLSLMLGMVPLNYPMCITYLEKDSLIQRLACGLLRKNTQAPEARL</sequence>
<dbReference type="PANTHER" id="PTHR47899">
    <property type="entry name" value="COILED-COIL DOMAIN-CONTAINING PROTEIN 171"/>
    <property type="match status" value="1"/>
</dbReference>
<dbReference type="PANTHER" id="PTHR47899:SF1">
    <property type="entry name" value="COILED-COIL DOMAIN-CONTAINING PROTEIN 171"/>
    <property type="match status" value="1"/>
</dbReference>
<dbReference type="Proteomes" id="UP000540952">
    <property type="component" value="Unassembled WGS sequence"/>
</dbReference>
<reference evidence="1 2" key="1">
    <citation type="submission" date="2019-09" db="EMBL/GenBank/DDBJ databases">
        <title>Bird 10,000 Genomes (B10K) Project - Family phase.</title>
        <authorList>
            <person name="Zhang G."/>
        </authorList>
    </citation>
    <scope>NUCLEOTIDE SEQUENCE [LARGE SCALE GENOMIC DNA]</scope>
    <source>
        <strain evidence="1">B10K-CU-031-13</strain>
        <tissue evidence="1">Muscle</tissue>
    </source>
</reference>
<feature type="non-terminal residue" evidence="1">
    <location>
        <position position="281"/>
    </location>
</feature>
<keyword evidence="2" id="KW-1185">Reference proteome</keyword>
<protein>
    <submittedName>
        <fullName evidence="1">CC171 protein</fullName>
    </submittedName>
</protein>
<evidence type="ECO:0000313" key="1">
    <source>
        <dbReference type="EMBL" id="NWR40351.1"/>
    </source>
</evidence>
<dbReference type="AlphaFoldDB" id="A0A7K4X075"/>
<name>A0A7K4X075_9TYRA</name>
<comment type="caution">
    <text evidence="1">The sequence shown here is derived from an EMBL/GenBank/DDBJ whole genome shotgun (WGS) entry which is preliminary data.</text>
</comment>
<evidence type="ECO:0000313" key="2">
    <source>
        <dbReference type="Proteomes" id="UP000540952"/>
    </source>
</evidence>
<accession>A0A7K4X075</accession>
<proteinExistence type="predicted"/>